<dbReference type="EMBL" id="AXZF01000123">
    <property type="protein sequence ID" value="ERT67006.1"/>
    <property type="molecule type" value="Genomic_DNA"/>
</dbReference>
<dbReference type="STRING" id="1319815.HMPREF0202_02472"/>
<gene>
    <name evidence="2" type="ORF">HMPREF0202_02472</name>
</gene>
<dbReference type="RefSeq" id="WP_023052002.1">
    <property type="nucleotide sequence ID" value="NZ_KI518102.1"/>
</dbReference>
<proteinExistence type="predicted"/>
<dbReference type="AlphaFoldDB" id="U7V639"/>
<feature type="transmembrane region" description="Helical" evidence="1">
    <location>
        <begin position="12"/>
        <end position="35"/>
    </location>
</feature>
<comment type="caution">
    <text evidence="2">The sequence shown here is derived from an EMBL/GenBank/DDBJ whole genome shotgun (WGS) entry which is preliminary data.</text>
</comment>
<name>U7V639_9FUSO</name>
<reference evidence="2 3" key="1">
    <citation type="submission" date="2013-08" db="EMBL/GenBank/DDBJ databases">
        <authorList>
            <person name="Weinstock G."/>
            <person name="Sodergren E."/>
            <person name="Wylie T."/>
            <person name="Fulton L."/>
            <person name="Fulton R."/>
            <person name="Fronick C."/>
            <person name="O'Laughlin M."/>
            <person name="Godfrey J."/>
            <person name="Miner T."/>
            <person name="Herter B."/>
            <person name="Appelbaum E."/>
            <person name="Cordes M."/>
            <person name="Lek S."/>
            <person name="Wollam A."/>
            <person name="Pepin K.H."/>
            <person name="Palsikar V.B."/>
            <person name="Mitreva M."/>
            <person name="Wilson R.K."/>
        </authorList>
    </citation>
    <scope>NUCLEOTIDE SEQUENCE [LARGE SCALE GENOMIC DNA]</scope>
    <source>
        <strain evidence="2 3">ATCC BAA-474</strain>
    </source>
</reference>
<keyword evidence="1" id="KW-0472">Membrane</keyword>
<dbReference type="HOGENOM" id="CLU_1471145_0_0_0"/>
<accession>U7V639</accession>
<sequence length="183" mass="22246">DILTLKIFQMFLHIYLFFIITENVWLSLGIIFSFLTLNMCTHFIKGTLRVDKYYIENLVNRMYLTKNYKEFKEQLSKELKKNLELIDVETKILIKREDYKKFLVDRNYDESEILLEKGDILNKKYDYAVRLKYSKNPFLALILIENKNIKLVYEEKRYLEEISEKISLVASRYRIEKLQEELN</sequence>
<organism evidence="2 3">
    <name type="scientific">Cetobacterium somerae ATCC BAA-474</name>
    <dbReference type="NCBI Taxonomy" id="1319815"/>
    <lineage>
        <taxon>Bacteria</taxon>
        <taxon>Fusobacteriati</taxon>
        <taxon>Fusobacteriota</taxon>
        <taxon>Fusobacteriia</taxon>
        <taxon>Fusobacteriales</taxon>
        <taxon>Fusobacteriaceae</taxon>
        <taxon>Cetobacterium</taxon>
    </lineage>
</organism>
<dbReference type="Proteomes" id="UP000017081">
    <property type="component" value="Unassembled WGS sequence"/>
</dbReference>
<evidence type="ECO:0000256" key="1">
    <source>
        <dbReference type="SAM" id="Phobius"/>
    </source>
</evidence>
<keyword evidence="1" id="KW-1133">Transmembrane helix</keyword>
<protein>
    <submittedName>
        <fullName evidence="2">Uncharacterized protein</fullName>
    </submittedName>
</protein>
<evidence type="ECO:0000313" key="3">
    <source>
        <dbReference type="Proteomes" id="UP000017081"/>
    </source>
</evidence>
<feature type="non-terminal residue" evidence="2">
    <location>
        <position position="1"/>
    </location>
</feature>
<keyword evidence="1" id="KW-0812">Transmembrane</keyword>
<evidence type="ECO:0000313" key="2">
    <source>
        <dbReference type="EMBL" id="ERT67006.1"/>
    </source>
</evidence>
<keyword evidence="3" id="KW-1185">Reference proteome</keyword>